<sequence>ANFLENLKSKYYSQAVSGLPPKNISYCLNTAPSPPHECCTLQYYPHFNIASQNKDYENSIRNFLMSGLLKCGYFVG</sequence>
<dbReference type="AlphaFoldDB" id="A0AAD8EGV1"/>
<accession>A0AAD8EGV1</accession>
<reference evidence="1" key="1">
    <citation type="journal article" date="2023" name="IScience">
        <title>Live-bearing cockroach genome reveals convergent evolutionary mechanisms linked to viviparity in insects and beyond.</title>
        <authorList>
            <person name="Fouks B."/>
            <person name="Harrison M.C."/>
            <person name="Mikhailova A.A."/>
            <person name="Marchal E."/>
            <person name="English S."/>
            <person name="Carruthers M."/>
            <person name="Jennings E.C."/>
            <person name="Chiamaka E.L."/>
            <person name="Frigard R.A."/>
            <person name="Pippel M."/>
            <person name="Attardo G.M."/>
            <person name="Benoit J.B."/>
            <person name="Bornberg-Bauer E."/>
            <person name="Tobe S.S."/>
        </authorList>
    </citation>
    <scope>NUCLEOTIDE SEQUENCE</scope>
    <source>
        <strain evidence="1">Stay&amp;Tobe</strain>
    </source>
</reference>
<evidence type="ECO:0000313" key="1">
    <source>
        <dbReference type="EMBL" id="KAJ9590080.1"/>
    </source>
</evidence>
<gene>
    <name evidence="1" type="ORF">L9F63_016800</name>
</gene>
<dbReference type="Proteomes" id="UP001233999">
    <property type="component" value="Unassembled WGS sequence"/>
</dbReference>
<organism evidence="1 2">
    <name type="scientific">Diploptera punctata</name>
    <name type="common">Pacific beetle cockroach</name>
    <dbReference type="NCBI Taxonomy" id="6984"/>
    <lineage>
        <taxon>Eukaryota</taxon>
        <taxon>Metazoa</taxon>
        <taxon>Ecdysozoa</taxon>
        <taxon>Arthropoda</taxon>
        <taxon>Hexapoda</taxon>
        <taxon>Insecta</taxon>
        <taxon>Pterygota</taxon>
        <taxon>Neoptera</taxon>
        <taxon>Polyneoptera</taxon>
        <taxon>Dictyoptera</taxon>
        <taxon>Blattodea</taxon>
        <taxon>Blaberoidea</taxon>
        <taxon>Blaberidae</taxon>
        <taxon>Diplopterinae</taxon>
        <taxon>Diploptera</taxon>
    </lineage>
</organism>
<dbReference type="EMBL" id="JASPKZ010004567">
    <property type="protein sequence ID" value="KAJ9590080.1"/>
    <property type="molecule type" value="Genomic_DNA"/>
</dbReference>
<reference evidence="1" key="2">
    <citation type="submission" date="2023-05" db="EMBL/GenBank/DDBJ databases">
        <authorList>
            <person name="Fouks B."/>
        </authorList>
    </citation>
    <scope>NUCLEOTIDE SEQUENCE</scope>
    <source>
        <strain evidence="1">Stay&amp;Tobe</strain>
        <tissue evidence="1">Testes</tissue>
    </source>
</reference>
<proteinExistence type="predicted"/>
<protein>
    <submittedName>
        <fullName evidence="1">Uncharacterized protein</fullName>
    </submittedName>
</protein>
<feature type="non-terminal residue" evidence="1">
    <location>
        <position position="1"/>
    </location>
</feature>
<comment type="caution">
    <text evidence="1">The sequence shown here is derived from an EMBL/GenBank/DDBJ whole genome shotgun (WGS) entry which is preliminary data.</text>
</comment>
<keyword evidence="2" id="KW-1185">Reference proteome</keyword>
<feature type="non-terminal residue" evidence="1">
    <location>
        <position position="76"/>
    </location>
</feature>
<evidence type="ECO:0000313" key="2">
    <source>
        <dbReference type="Proteomes" id="UP001233999"/>
    </source>
</evidence>
<name>A0AAD8EGV1_DIPPU</name>